<dbReference type="InterPro" id="IPR003778">
    <property type="entry name" value="CT_A_B"/>
</dbReference>
<evidence type="ECO:0000259" key="4">
    <source>
        <dbReference type="SMART" id="SM00797"/>
    </source>
</evidence>
<sequence>MIEVLDPGLLSSLQDLGRPGWAHLGIGRSGAADAPALRLAQALVGNPADACGIECTLRGPKLRIEAGAHVALTGAPTPQARLNGEPFSAWTSVWCPAGSELDIGPMAAGCRSYLAIEGGIDGPPWLGSRSVDLNAGLGPLDGRALRRGDRLPLGPRRLPERATSNWSLDPRPWFIDVASHTPMRLLESRHTAVLSEASRDALTQSTFQVTADSNRVGIRLQGEQALQLRDATECISEGVVAGVMQLPPGGKPILLATEHPVTGGYPRIAQLAAADLPRLGQCRPGDALRFEWVDLQQARHLLAAQRRSLDDLCRNIARRLEQGT</sequence>
<gene>
    <name evidence="5" type="ORF">HF690_14670</name>
</gene>
<evidence type="ECO:0000313" key="5">
    <source>
        <dbReference type="EMBL" id="NKZ40201.1"/>
    </source>
</evidence>
<evidence type="ECO:0000256" key="2">
    <source>
        <dbReference type="ARBA" id="ARBA00022801"/>
    </source>
</evidence>
<dbReference type="Proteomes" id="UP000541636">
    <property type="component" value="Unassembled WGS sequence"/>
</dbReference>
<keyword evidence="3" id="KW-0067">ATP-binding</keyword>
<keyword evidence="5" id="KW-0808">Transferase</keyword>
<dbReference type="SUPFAM" id="SSF50891">
    <property type="entry name" value="Cyclophilin-like"/>
    <property type="match status" value="1"/>
</dbReference>
<keyword evidence="6" id="KW-1185">Reference proteome</keyword>
<accession>A0A846ZS43</accession>
<dbReference type="PANTHER" id="PTHR43309">
    <property type="entry name" value="5-OXOPROLINASE SUBUNIT C"/>
    <property type="match status" value="1"/>
</dbReference>
<dbReference type="NCBIfam" id="TIGR00724">
    <property type="entry name" value="urea_amlyse_rel"/>
    <property type="match status" value="1"/>
</dbReference>
<dbReference type="GO" id="GO:0005524">
    <property type="term" value="F:ATP binding"/>
    <property type="evidence" value="ECO:0007669"/>
    <property type="project" value="UniProtKB-KW"/>
</dbReference>
<dbReference type="InterPro" id="IPR052708">
    <property type="entry name" value="PxpC"/>
</dbReference>
<keyword evidence="2" id="KW-0378">Hydrolase</keyword>
<name>A0A846ZS43_9GAMM</name>
<proteinExistence type="predicted"/>
<comment type="caution">
    <text evidence="5">The sequence shown here is derived from an EMBL/GenBank/DDBJ whole genome shotgun (WGS) entry which is preliminary data.</text>
</comment>
<dbReference type="Pfam" id="PF02626">
    <property type="entry name" value="CT_A_B"/>
    <property type="match status" value="1"/>
</dbReference>
<keyword evidence="1" id="KW-0547">Nucleotide-binding</keyword>
<dbReference type="EMBL" id="JAAZQD010000007">
    <property type="protein sequence ID" value="NKZ40201.1"/>
    <property type="molecule type" value="Genomic_DNA"/>
</dbReference>
<dbReference type="GO" id="GO:0016740">
    <property type="term" value="F:transferase activity"/>
    <property type="evidence" value="ECO:0007669"/>
    <property type="project" value="UniProtKB-KW"/>
</dbReference>
<feature type="domain" description="Carboxyltransferase" evidence="4">
    <location>
        <begin position="23"/>
        <end position="308"/>
    </location>
</feature>
<organism evidence="5 6">
    <name type="scientific">Oleiagrimonas citrea</name>
    <dbReference type="NCBI Taxonomy" id="1665687"/>
    <lineage>
        <taxon>Bacteria</taxon>
        <taxon>Pseudomonadati</taxon>
        <taxon>Pseudomonadota</taxon>
        <taxon>Gammaproteobacteria</taxon>
        <taxon>Lysobacterales</taxon>
        <taxon>Rhodanobacteraceae</taxon>
        <taxon>Oleiagrimonas</taxon>
    </lineage>
</organism>
<reference evidence="5 6" key="1">
    <citation type="journal article" date="2017" name="Int. J. Syst. Evol. Microbiol.">
        <title>Oleiagrimonas citrea sp. nov., a marine bacterium isolated from tidal flat sediment and emended description of the genus Oleiagrimonas Fang et al. 2015 and Oleiagrimonas soli.</title>
        <authorList>
            <person name="Yang S.H."/>
            <person name="Seo H.S."/>
            <person name="Seong C.N."/>
            <person name="Kwon K.K."/>
        </authorList>
    </citation>
    <scope>NUCLEOTIDE SEQUENCE [LARGE SCALE GENOMIC DNA]</scope>
    <source>
        <strain evidence="5 6">MEBiC09124</strain>
    </source>
</reference>
<evidence type="ECO:0000256" key="1">
    <source>
        <dbReference type="ARBA" id="ARBA00022741"/>
    </source>
</evidence>
<evidence type="ECO:0000256" key="3">
    <source>
        <dbReference type="ARBA" id="ARBA00022840"/>
    </source>
</evidence>
<dbReference type="PANTHER" id="PTHR43309:SF3">
    <property type="entry name" value="5-OXOPROLINASE SUBUNIT C"/>
    <property type="match status" value="1"/>
</dbReference>
<evidence type="ECO:0000313" key="6">
    <source>
        <dbReference type="Proteomes" id="UP000541636"/>
    </source>
</evidence>
<dbReference type="SMART" id="SM00797">
    <property type="entry name" value="AHS2"/>
    <property type="match status" value="1"/>
</dbReference>
<dbReference type="RefSeq" id="WP_168609983.1">
    <property type="nucleotide sequence ID" value="NZ_JAAZQD010000007.1"/>
</dbReference>
<protein>
    <submittedName>
        <fullName evidence="5">Biotin-dependent carboxyltransferase family protein</fullName>
    </submittedName>
</protein>
<dbReference type="GO" id="GO:0016787">
    <property type="term" value="F:hydrolase activity"/>
    <property type="evidence" value="ECO:0007669"/>
    <property type="project" value="UniProtKB-KW"/>
</dbReference>
<dbReference type="Gene3D" id="2.40.100.10">
    <property type="entry name" value="Cyclophilin-like"/>
    <property type="match status" value="1"/>
</dbReference>
<dbReference type="AlphaFoldDB" id="A0A846ZS43"/>
<dbReference type="InterPro" id="IPR029000">
    <property type="entry name" value="Cyclophilin-like_dom_sf"/>
</dbReference>